<accession>D4Z0G1</accession>
<dbReference type="KEGG" id="sjp:SJA_C1-12590"/>
<proteinExistence type="predicted"/>
<keyword evidence="2" id="KW-1185">Reference proteome</keyword>
<dbReference type="STRING" id="452662.SJA_C1-12590"/>
<protein>
    <submittedName>
        <fullName evidence="1">Uncharacterized protein</fullName>
    </submittedName>
</protein>
<name>D4Z0G1_SPHIU</name>
<sequence length="48" mass="5483">MDRSPSQAALRRRWVRLAWGLNRDPHRQGGDFGGPGHEHAISFESKEL</sequence>
<gene>
    <name evidence="1" type="ordered locus">SJA_C1-12590</name>
</gene>
<evidence type="ECO:0000313" key="2">
    <source>
        <dbReference type="Proteomes" id="UP000007753"/>
    </source>
</evidence>
<dbReference type="EMBL" id="AP010803">
    <property type="protein sequence ID" value="BAI96093.1"/>
    <property type="molecule type" value="Genomic_DNA"/>
</dbReference>
<dbReference type="Proteomes" id="UP000007753">
    <property type="component" value="Chromosome 1"/>
</dbReference>
<evidence type="ECO:0000313" key="1">
    <source>
        <dbReference type="EMBL" id="BAI96093.1"/>
    </source>
</evidence>
<dbReference type="AlphaFoldDB" id="D4Z0G1"/>
<dbReference type="HOGENOM" id="CLU_3157906_0_0_5"/>
<organism evidence="1 2">
    <name type="scientific">Sphingobium indicum (strain DSM 16413 / CCM 7287 / MTCC 6362 / UT26 / NBRC 101211 / UT26S)</name>
    <name type="common">Sphingobium japonicum</name>
    <dbReference type="NCBI Taxonomy" id="452662"/>
    <lineage>
        <taxon>Bacteria</taxon>
        <taxon>Pseudomonadati</taxon>
        <taxon>Pseudomonadota</taxon>
        <taxon>Alphaproteobacteria</taxon>
        <taxon>Sphingomonadales</taxon>
        <taxon>Sphingomonadaceae</taxon>
        <taxon>Sphingobium</taxon>
    </lineage>
</organism>
<reference evidence="1 2" key="1">
    <citation type="journal article" date="2010" name="J. Bacteriol.">
        <title>Complete genome sequence of the representative gamma-hexachlorocyclohexane-degrading bacterium Sphingobium japonicum UT26.</title>
        <authorList>
            <person name="Nagata Y."/>
            <person name="Ohtsubo Y."/>
            <person name="Endo R."/>
            <person name="Ichikawa N."/>
            <person name="Ankai A."/>
            <person name="Oguchi A."/>
            <person name="Fukui S."/>
            <person name="Fujita N."/>
            <person name="Tsuda M."/>
        </authorList>
    </citation>
    <scope>NUCLEOTIDE SEQUENCE [LARGE SCALE GENOMIC DNA]</scope>
    <source>
        <strain evidence="2">DSM 16413 / CCM 7287 / MTCC 6362 / UT26 / NBRC 101211 / UT26S</strain>
    </source>
</reference>